<dbReference type="Gene3D" id="2.160.10.10">
    <property type="entry name" value="Hexapeptide repeat proteins"/>
    <property type="match status" value="1"/>
</dbReference>
<dbReference type="InterPro" id="IPR029044">
    <property type="entry name" value="Nucleotide-diphossugar_trans"/>
</dbReference>
<dbReference type="FunFam" id="3.90.550.10:FF:000066">
    <property type="entry name" value="Translation initiation factor eIF-2B subunit epsilon"/>
    <property type="match status" value="1"/>
</dbReference>
<dbReference type="Pfam" id="PF02020">
    <property type="entry name" value="W2"/>
    <property type="match status" value="1"/>
</dbReference>
<dbReference type="FunFam" id="1.25.40.180:FF:000022">
    <property type="entry name" value="Translation initiation factor eIF-2B epsilon subunit"/>
    <property type="match status" value="1"/>
</dbReference>
<dbReference type="PANTHER" id="PTHR45887">
    <property type="entry name" value="TRANSLATION INITIATION FACTOR EIF-2B SUBUNIT EPSILON"/>
    <property type="match status" value="1"/>
</dbReference>
<keyword evidence="5" id="KW-0648">Protein biosynthesis</keyword>
<dbReference type="SUPFAM" id="SSF53448">
    <property type="entry name" value="Nucleotide-diphospho-sugar transferases"/>
    <property type="match status" value="1"/>
</dbReference>
<evidence type="ECO:0000256" key="6">
    <source>
        <dbReference type="ARBA" id="ARBA00044144"/>
    </source>
</evidence>
<evidence type="ECO:0000256" key="2">
    <source>
        <dbReference type="ARBA" id="ARBA00007878"/>
    </source>
</evidence>
<reference evidence="11" key="2">
    <citation type="submission" date="2021-01" db="EMBL/GenBank/DDBJ databases">
        <authorList>
            <person name="Schikora-Tamarit M.A."/>
        </authorList>
    </citation>
    <scope>NUCLEOTIDE SEQUENCE</scope>
    <source>
        <strain evidence="11">CBS6341</strain>
    </source>
</reference>
<feature type="region of interest" description="Disordered" evidence="9">
    <location>
        <begin position="434"/>
        <end position="456"/>
    </location>
</feature>
<feature type="compositionally biased region" description="Acidic residues" evidence="9">
    <location>
        <begin position="438"/>
        <end position="456"/>
    </location>
</feature>
<keyword evidence="4" id="KW-0396">Initiation factor</keyword>
<comment type="similarity">
    <text evidence="2">Belongs to the eIF-2B gamma/epsilon subunits family.</text>
</comment>
<evidence type="ECO:0000256" key="1">
    <source>
        <dbReference type="ARBA" id="ARBA00004514"/>
    </source>
</evidence>
<dbReference type="InterPro" id="IPR056764">
    <property type="entry name" value="LbH_EIF2B3/5"/>
</dbReference>
<comment type="subcellular location">
    <subcellularLocation>
        <location evidence="1">Cytoplasm</location>
        <location evidence="1">Cytosol</location>
    </subcellularLocation>
</comment>
<dbReference type="SMART" id="SM00515">
    <property type="entry name" value="eIF5C"/>
    <property type="match status" value="1"/>
</dbReference>
<protein>
    <recommendedName>
        <fullName evidence="6">Translation initiation factor eIF2B subunit epsilon</fullName>
    </recommendedName>
    <alternativeName>
        <fullName evidence="7">eIF2B GDP-GTP exchange factor subunit epsilon</fullName>
    </alternativeName>
</protein>
<dbReference type="InterPro" id="IPR035543">
    <property type="entry name" value="eIF-2B_epsilon_N"/>
</dbReference>
<dbReference type="GO" id="GO:0003743">
    <property type="term" value="F:translation initiation factor activity"/>
    <property type="evidence" value="ECO:0007669"/>
    <property type="project" value="UniProtKB-KW"/>
</dbReference>
<dbReference type="SUPFAM" id="SSF51161">
    <property type="entry name" value="Trimeric LpxA-like enzymes"/>
    <property type="match status" value="1"/>
</dbReference>
<dbReference type="Pfam" id="PF00483">
    <property type="entry name" value="NTP_transferase"/>
    <property type="match status" value="1"/>
</dbReference>
<dbReference type="CDD" id="cd04197">
    <property type="entry name" value="eIF-2B_epsilon_N"/>
    <property type="match status" value="1"/>
</dbReference>
<dbReference type="GO" id="GO:0005851">
    <property type="term" value="C:eukaryotic translation initiation factor 2B complex"/>
    <property type="evidence" value="ECO:0007669"/>
    <property type="project" value="UniProtKB-ARBA"/>
</dbReference>
<evidence type="ECO:0000256" key="3">
    <source>
        <dbReference type="ARBA" id="ARBA00022490"/>
    </source>
</evidence>
<dbReference type="GO" id="GO:0005085">
    <property type="term" value="F:guanyl-nucleotide exchange factor activity"/>
    <property type="evidence" value="ECO:0007669"/>
    <property type="project" value="InterPro"/>
</dbReference>
<dbReference type="InterPro" id="IPR044123">
    <property type="entry name" value="W2_eIF2B_epsilon"/>
</dbReference>
<dbReference type="InterPro" id="IPR051956">
    <property type="entry name" value="eIF2B_epsilon"/>
</dbReference>
<dbReference type="InterPro" id="IPR003307">
    <property type="entry name" value="W2_domain"/>
</dbReference>
<evidence type="ECO:0000256" key="9">
    <source>
        <dbReference type="SAM" id="MobiDB-lite"/>
    </source>
</evidence>
<dbReference type="CDD" id="cd05787">
    <property type="entry name" value="LbH_eIF2B_epsilon"/>
    <property type="match status" value="1"/>
</dbReference>
<dbReference type="CDD" id="cd11558">
    <property type="entry name" value="W2_eIF2B_epsilon"/>
    <property type="match status" value="1"/>
</dbReference>
<dbReference type="EMBL" id="JAEUBF010000877">
    <property type="protein sequence ID" value="KAH3674334.1"/>
    <property type="molecule type" value="Genomic_DNA"/>
</dbReference>
<dbReference type="OrthoDB" id="424572at2759"/>
<feature type="domain" description="W2" evidence="10">
    <location>
        <begin position="526"/>
        <end position="689"/>
    </location>
</feature>
<accession>A0A9P8PMW3</accession>
<dbReference type="InterPro" id="IPR005835">
    <property type="entry name" value="NTP_transferase_dom"/>
</dbReference>
<evidence type="ECO:0000256" key="7">
    <source>
        <dbReference type="ARBA" id="ARBA00044345"/>
    </source>
</evidence>
<dbReference type="PROSITE" id="PS51363">
    <property type="entry name" value="W2"/>
    <property type="match status" value="1"/>
</dbReference>
<gene>
    <name evidence="11" type="ORF">WICMUC_003360</name>
</gene>
<dbReference type="SUPFAM" id="SSF48371">
    <property type="entry name" value="ARM repeat"/>
    <property type="match status" value="1"/>
</dbReference>
<reference evidence="11" key="1">
    <citation type="journal article" date="2021" name="Open Biol.">
        <title>Shared evolutionary footprints suggest mitochondrial oxidative damage underlies multiple complex I losses in fungi.</title>
        <authorList>
            <person name="Schikora-Tamarit M.A."/>
            <person name="Marcet-Houben M."/>
            <person name="Nosek J."/>
            <person name="Gabaldon T."/>
        </authorList>
    </citation>
    <scope>NUCLEOTIDE SEQUENCE</scope>
    <source>
        <strain evidence="11">CBS6341</strain>
    </source>
</reference>
<organism evidence="11 12">
    <name type="scientific">Wickerhamomyces mucosus</name>
    <dbReference type="NCBI Taxonomy" id="1378264"/>
    <lineage>
        <taxon>Eukaryota</taxon>
        <taxon>Fungi</taxon>
        <taxon>Dikarya</taxon>
        <taxon>Ascomycota</taxon>
        <taxon>Saccharomycotina</taxon>
        <taxon>Saccharomycetes</taxon>
        <taxon>Phaffomycetales</taxon>
        <taxon>Wickerhamomycetaceae</taxon>
        <taxon>Wickerhamomyces</taxon>
    </lineage>
</organism>
<comment type="subunit">
    <text evidence="8">Component of the translation initiation factor 2B (eIF2B) complex which is a heterodecamer of two sets of five different subunits: alpha, beta, gamma, delta and epsilon. Subunits alpha, beta and delta comprise a regulatory subcomplex and subunits epsilon and gamma comprise a catalytic subcomplex. Within the complex, the hexameric regulatory complex resides at the center, with the two heterodimeric catalytic subcomplexes bound on opposite sides.</text>
</comment>
<evidence type="ECO:0000256" key="4">
    <source>
        <dbReference type="ARBA" id="ARBA00022540"/>
    </source>
</evidence>
<name>A0A9P8PMW3_9ASCO</name>
<proteinExistence type="inferred from homology"/>
<dbReference type="Proteomes" id="UP000769528">
    <property type="component" value="Unassembled WGS sequence"/>
</dbReference>
<dbReference type="GO" id="GO:0031369">
    <property type="term" value="F:translation initiation factor binding"/>
    <property type="evidence" value="ECO:0007669"/>
    <property type="project" value="InterPro"/>
</dbReference>
<dbReference type="InterPro" id="IPR016024">
    <property type="entry name" value="ARM-type_fold"/>
</dbReference>
<evidence type="ECO:0000313" key="11">
    <source>
        <dbReference type="EMBL" id="KAH3674334.1"/>
    </source>
</evidence>
<evidence type="ECO:0000259" key="10">
    <source>
        <dbReference type="PROSITE" id="PS51363"/>
    </source>
</evidence>
<dbReference type="InterPro" id="IPR011004">
    <property type="entry name" value="Trimer_LpxA-like_sf"/>
</dbReference>
<comment type="caution">
    <text evidence="11">The sequence shown here is derived from an EMBL/GenBank/DDBJ whole genome shotgun (WGS) entry which is preliminary data.</text>
</comment>
<dbReference type="Gene3D" id="3.90.550.10">
    <property type="entry name" value="Spore Coat Polysaccharide Biosynthesis Protein SpsA, Chain A"/>
    <property type="match status" value="1"/>
</dbReference>
<dbReference type="PANTHER" id="PTHR45887:SF1">
    <property type="entry name" value="TRANSLATION INITIATION FACTOR EIF-2B SUBUNIT EPSILON"/>
    <property type="match status" value="1"/>
</dbReference>
<evidence type="ECO:0000256" key="8">
    <source>
        <dbReference type="ARBA" id="ARBA00046432"/>
    </source>
</evidence>
<keyword evidence="12" id="KW-1185">Reference proteome</keyword>
<evidence type="ECO:0000313" key="12">
    <source>
        <dbReference type="Proteomes" id="UP000769528"/>
    </source>
</evidence>
<dbReference type="AlphaFoldDB" id="A0A9P8PMW3"/>
<evidence type="ECO:0000256" key="5">
    <source>
        <dbReference type="ARBA" id="ARBA00022917"/>
    </source>
</evidence>
<dbReference type="Pfam" id="PF25084">
    <property type="entry name" value="LbH_EIF2B"/>
    <property type="match status" value="1"/>
</dbReference>
<sequence length="690" mass="79289">MAPKVKKQKEIVKDERLQAIVLTDSFETRFMPLTSVKPRCLLPLANVPLIEYTLEFLAKAGVDEVYLMCCSHADQISEYIENSKWNKPWSPFKIQTIMTLESRSVGDAMRDLDNRGLITGDFLLVSGDVVTNIQFDKVLEQHKLLKSQDRDHIATMVLTKASALHRTRSHSEPATFILDSKTNKCLYYQDIPPVNGKKSSISIDPEFLENVDEFIVRNDLIDCHVDICSPHVPAIFQENFDYQYLRRDFVKGILSSDILKKSIYAYITDEYYAARVESWQTYDAISQDILARWCYPIVPDSNFLENHTYSYENEHIYKEDNVVLAQSCKIGSCVAIGSNTSIGDGTIIENSVIGRNCKIGKNIYIKNSYIWENSTIEDSCNIEYSIIASNSNIGENSKLNKGSVIGFNVKIDHDQKIDENIRISSSKVQNLDKSFITSEDEEEVDDDDDDDEDENSFDYEIVGENGTGYIYESEDSDYDDDASTKPVNSLMYQMFELTLSDDSIVSQSQIKHKKKRSYSTTSIATDYGEENFEKEALETLARALENNHDLDTALLELNTLRMSMNVTYHEVRYATSTALLTRVKEFIGTDTLNNKEAVEKIFRQWGSLFKRQIFDEEDQIDLLQTLNQVINDLGLEKQTLLYILTILYDVETLEEELILKWWKDNEIDNEYVAKFIEWLEEAEEDDSDDE</sequence>
<dbReference type="Gene3D" id="1.25.40.180">
    <property type="match status" value="1"/>
</dbReference>
<keyword evidence="3" id="KW-0963">Cytoplasm</keyword>
<dbReference type="GO" id="GO:0005829">
    <property type="term" value="C:cytosol"/>
    <property type="evidence" value="ECO:0007669"/>
    <property type="project" value="UniProtKB-SubCell"/>
</dbReference>